<organism evidence="1 2">
    <name type="scientific">Prorocentrum cordatum</name>
    <dbReference type="NCBI Taxonomy" id="2364126"/>
    <lineage>
        <taxon>Eukaryota</taxon>
        <taxon>Sar</taxon>
        <taxon>Alveolata</taxon>
        <taxon>Dinophyceae</taxon>
        <taxon>Prorocentrales</taxon>
        <taxon>Prorocentraceae</taxon>
        <taxon>Prorocentrum</taxon>
    </lineage>
</organism>
<accession>A0ABN9U9J8</accession>
<dbReference type="EMBL" id="CAUYUJ010015592">
    <property type="protein sequence ID" value="CAK0855972.1"/>
    <property type="molecule type" value="Genomic_DNA"/>
</dbReference>
<gene>
    <name evidence="1" type="ORF">PCOR1329_LOCUS46480</name>
</gene>
<protein>
    <submittedName>
        <fullName evidence="1">Uncharacterized protein</fullName>
    </submittedName>
</protein>
<dbReference type="Proteomes" id="UP001189429">
    <property type="component" value="Unassembled WGS sequence"/>
</dbReference>
<comment type="caution">
    <text evidence="1">The sequence shown here is derived from an EMBL/GenBank/DDBJ whole genome shotgun (WGS) entry which is preliminary data.</text>
</comment>
<evidence type="ECO:0000313" key="2">
    <source>
        <dbReference type="Proteomes" id="UP001189429"/>
    </source>
</evidence>
<keyword evidence="2" id="KW-1185">Reference proteome</keyword>
<sequence>MLNIQVPLLHVANQNVLVTHMRGDILLQFLAFMRGPQLREIVTRAPRCSPASTPDVPRVCVHVVVPGCFFSDVDILLRFGHLRHSSFPVGIMHGLRSMYACSDAMILALTSSTCAPYCWPVCSQPLPISGSRAFLSSEAPPGTWTEVIDQAFVADASSAATRLRWRPSRYG</sequence>
<proteinExistence type="predicted"/>
<evidence type="ECO:0000313" key="1">
    <source>
        <dbReference type="EMBL" id="CAK0855972.1"/>
    </source>
</evidence>
<name>A0ABN9U9J8_9DINO</name>
<feature type="non-terminal residue" evidence="1">
    <location>
        <position position="171"/>
    </location>
</feature>
<reference evidence="1" key="1">
    <citation type="submission" date="2023-10" db="EMBL/GenBank/DDBJ databases">
        <authorList>
            <person name="Chen Y."/>
            <person name="Shah S."/>
            <person name="Dougan E. K."/>
            <person name="Thang M."/>
            <person name="Chan C."/>
        </authorList>
    </citation>
    <scope>NUCLEOTIDE SEQUENCE [LARGE SCALE GENOMIC DNA]</scope>
</reference>